<dbReference type="Pfam" id="PF03006">
    <property type="entry name" value="HlyIII"/>
    <property type="match status" value="1"/>
</dbReference>
<evidence type="ECO:0000256" key="8">
    <source>
        <dbReference type="SAM" id="Phobius"/>
    </source>
</evidence>
<keyword evidence="7" id="KW-0862">Zinc</keyword>
<keyword evidence="10" id="KW-1185">Reference proteome</keyword>
<evidence type="ECO:0000256" key="6">
    <source>
        <dbReference type="ARBA" id="ARBA00023136"/>
    </source>
</evidence>
<dbReference type="InterPro" id="IPR005744">
    <property type="entry name" value="Hy-lIII"/>
</dbReference>
<evidence type="ECO:0000313" key="10">
    <source>
        <dbReference type="Proteomes" id="UP000001625"/>
    </source>
</evidence>
<name>D5CTD4_SIDLE</name>
<comment type="subcellular location">
    <subcellularLocation>
        <location evidence="1">Cell membrane</location>
        <topology evidence="1">Multi-pass membrane protein</topology>
    </subcellularLocation>
</comment>
<dbReference type="OrthoDB" id="9813689at2"/>
<proteinExistence type="inferred from homology"/>
<evidence type="ECO:0000256" key="5">
    <source>
        <dbReference type="ARBA" id="ARBA00022989"/>
    </source>
</evidence>
<evidence type="ECO:0000313" key="9">
    <source>
        <dbReference type="EMBL" id="ADE12220.1"/>
    </source>
</evidence>
<dbReference type="Proteomes" id="UP000001625">
    <property type="component" value="Chromosome"/>
</dbReference>
<keyword evidence="6 8" id="KW-0472">Membrane</keyword>
<feature type="transmembrane region" description="Helical" evidence="8">
    <location>
        <begin position="93"/>
        <end position="111"/>
    </location>
</feature>
<dbReference type="eggNOG" id="COG1272">
    <property type="taxonomic scope" value="Bacteria"/>
</dbReference>
<feature type="binding site" evidence="7">
    <location>
        <position position="199"/>
    </location>
    <ligand>
        <name>Zn(2+)</name>
        <dbReference type="ChEBI" id="CHEBI:29105"/>
    </ligand>
</feature>
<reference evidence="9 10" key="1">
    <citation type="submission" date="2010-03" db="EMBL/GenBank/DDBJ databases">
        <title>Complete sequence of Sideroxydans lithotrophicus ES-1.</title>
        <authorList>
            <consortium name="US DOE Joint Genome Institute"/>
            <person name="Lucas S."/>
            <person name="Copeland A."/>
            <person name="Lapidus A."/>
            <person name="Cheng J.-F."/>
            <person name="Bruce D."/>
            <person name="Goodwin L."/>
            <person name="Pitluck S."/>
            <person name="Munk A.C."/>
            <person name="Detter J.C."/>
            <person name="Han C."/>
            <person name="Tapia R."/>
            <person name="Larimer F."/>
            <person name="Land M."/>
            <person name="Hauser L."/>
            <person name="Kyrpides N."/>
            <person name="Ivanova N."/>
            <person name="Emerson D."/>
            <person name="Woyke T."/>
        </authorList>
    </citation>
    <scope>NUCLEOTIDE SEQUENCE [LARGE SCALE GENOMIC DNA]</scope>
    <source>
        <strain evidence="9 10">ES-1</strain>
    </source>
</reference>
<dbReference type="GO" id="GO:0140911">
    <property type="term" value="F:pore-forming activity"/>
    <property type="evidence" value="ECO:0007669"/>
    <property type="project" value="InterPro"/>
</dbReference>
<keyword evidence="5 8" id="KW-1133">Transmembrane helix</keyword>
<feature type="transmembrane region" description="Helical" evidence="8">
    <location>
        <begin position="26"/>
        <end position="47"/>
    </location>
</feature>
<dbReference type="PANTHER" id="PTHR20855:SF3">
    <property type="entry name" value="LD03007P"/>
    <property type="match status" value="1"/>
</dbReference>
<dbReference type="RefSeq" id="WP_013030118.1">
    <property type="nucleotide sequence ID" value="NC_013959.1"/>
</dbReference>
<feature type="transmembrane region" description="Helical" evidence="8">
    <location>
        <begin position="172"/>
        <end position="191"/>
    </location>
</feature>
<organism evidence="9 10">
    <name type="scientific">Sideroxydans lithotrophicus (strain ES-1)</name>
    <dbReference type="NCBI Taxonomy" id="580332"/>
    <lineage>
        <taxon>Bacteria</taxon>
        <taxon>Pseudomonadati</taxon>
        <taxon>Pseudomonadota</taxon>
        <taxon>Betaproteobacteria</taxon>
        <taxon>Nitrosomonadales</taxon>
        <taxon>Gallionellaceae</taxon>
        <taxon>Sideroxydans</taxon>
    </lineage>
</organism>
<accession>D5CTD4</accession>
<evidence type="ECO:0000256" key="3">
    <source>
        <dbReference type="ARBA" id="ARBA00022475"/>
    </source>
</evidence>
<keyword evidence="7" id="KW-0479">Metal-binding</keyword>
<dbReference type="PANTHER" id="PTHR20855">
    <property type="entry name" value="ADIPOR/PROGESTIN RECEPTOR-RELATED"/>
    <property type="match status" value="1"/>
</dbReference>
<sequence>MASTINQSQITHGRAQTRGEEIANSISHGAGLIASIVAAPFIVLHAVESRQAGYIVGVSIFAATMIVLYLSSTLYHSFPPGRLKHIFRIIDHSAVYLLIAGTYTPFTLGVLYGAWGWTLLALIWGFALTGVALKMLRRMTHPIISTILYLLMGWLIIIAADPLFTRLPLSGISWLVAGGLAYTAGTIFFVADSRLRFAHFIWHLFVITGTTCHYFAAYWYAA</sequence>
<dbReference type="GO" id="GO:0046872">
    <property type="term" value="F:metal ion binding"/>
    <property type="evidence" value="ECO:0007669"/>
    <property type="project" value="UniProtKB-KW"/>
</dbReference>
<feature type="transmembrane region" description="Helical" evidence="8">
    <location>
        <begin position="117"/>
        <end position="136"/>
    </location>
</feature>
<keyword evidence="3" id="KW-1003">Cell membrane</keyword>
<feature type="transmembrane region" description="Helical" evidence="8">
    <location>
        <begin position="200"/>
        <end position="221"/>
    </location>
</feature>
<dbReference type="GO" id="GO:0005886">
    <property type="term" value="C:plasma membrane"/>
    <property type="evidence" value="ECO:0007669"/>
    <property type="project" value="UniProtKB-SubCell"/>
</dbReference>
<evidence type="ECO:0000256" key="4">
    <source>
        <dbReference type="ARBA" id="ARBA00022692"/>
    </source>
</evidence>
<evidence type="ECO:0000256" key="7">
    <source>
        <dbReference type="PIRSR" id="PIRSR604254-1"/>
    </source>
</evidence>
<evidence type="ECO:0000256" key="2">
    <source>
        <dbReference type="ARBA" id="ARBA00008488"/>
    </source>
</evidence>
<keyword evidence="4 8" id="KW-0812">Transmembrane</keyword>
<dbReference type="AlphaFoldDB" id="D5CTD4"/>
<protein>
    <submittedName>
        <fullName evidence="9">Channel protein, hemolysin III family</fullName>
    </submittedName>
</protein>
<feature type="transmembrane region" description="Helical" evidence="8">
    <location>
        <begin position="53"/>
        <end position="72"/>
    </location>
</feature>
<dbReference type="KEGG" id="slt:Slit_1992"/>
<comment type="similarity">
    <text evidence="2">Belongs to the UPF0073 (Hly-III) family.</text>
</comment>
<feature type="transmembrane region" description="Helical" evidence="8">
    <location>
        <begin position="143"/>
        <end position="160"/>
    </location>
</feature>
<gene>
    <name evidence="9" type="ordered locus">Slit_1992</name>
</gene>
<feature type="binding site" evidence="7">
    <location>
        <position position="203"/>
    </location>
    <ligand>
        <name>Zn(2+)</name>
        <dbReference type="ChEBI" id="CHEBI:29105"/>
    </ligand>
</feature>
<dbReference type="STRING" id="580332.Slit_1992"/>
<feature type="binding site" evidence="7">
    <location>
        <position position="76"/>
    </location>
    <ligand>
        <name>Zn(2+)</name>
        <dbReference type="ChEBI" id="CHEBI:29105"/>
    </ligand>
</feature>
<evidence type="ECO:0000256" key="1">
    <source>
        <dbReference type="ARBA" id="ARBA00004651"/>
    </source>
</evidence>
<dbReference type="EMBL" id="CP001965">
    <property type="protein sequence ID" value="ADE12220.1"/>
    <property type="molecule type" value="Genomic_DNA"/>
</dbReference>
<dbReference type="NCBIfam" id="TIGR01065">
    <property type="entry name" value="hlyIII"/>
    <property type="match status" value="1"/>
</dbReference>
<dbReference type="HOGENOM" id="CLU_051078_1_1_4"/>
<dbReference type="InterPro" id="IPR004254">
    <property type="entry name" value="AdipoR/HlyIII-related"/>
</dbReference>